<evidence type="ECO:0000313" key="2">
    <source>
        <dbReference type="EMBL" id="JAA82855.1"/>
    </source>
</evidence>
<organism evidence="2">
    <name type="scientific">Pararge aegeria</name>
    <name type="common">speckled wood butterfly</name>
    <dbReference type="NCBI Taxonomy" id="116150"/>
    <lineage>
        <taxon>Eukaryota</taxon>
        <taxon>Metazoa</taxon>
        <taxon>Ecdysozoa</taxon>
        <taxon>Arthropoda</taxon>
        <taxon>Hexapoda</taxon>
        <taxon>Insecta</taxon>
        <taxon>Pterygota</taxon>
        <taxon>Neoptera</taxon>
        <taxon>Endopterygota</taxon>
        <taxon>Lepidoptera</taxon>
        <taxon>Glossata</taxon>
        <taxon>Ditrysia</taxon>
        <taxon>Papilionoidea</taxon>
        <taxon>Nymphalidae</taxon>
        <taxon>Satyrinae</taxon>
        <taxon>Satyrini</taxon>
        <taxon>Parargina</taxon>
        <taxon>Pararge</taxon>
    </lineage>
</organism>
<accession>S4P839</accession>
<evidence type="ECO:0000256" key="1">
    <source>
        <dbReference type="SAM" id="Phobius"/>
    </source>
</evidence>
<protein>
    <submittedName>
        <fullName evidence="2">Uncharacterized protein</fullName>
    </submittedName>
</protein>
<feature type="transmembrane region" description="Helical" evidence="1">
    <location>
        <begin position="12"/>
        <end position="28"/>
    </location>
</feature>
<keyword evidence="1" id="KW-0812">Transmembrane</keyword>
<name>S4P839_9NEOP</name>
<keyword evidence="1" id="KW-1133">Transmembrane helix</keyword>
<dbReference type="EMBL" id="GAIX01009705">
    <property type="protein sequence ID" value="JAA82855.1"/>
    <property type="molecule type" value="Transcribed_RNA"/>
</dbReference>
<reference evidence="2" key="1">
    <citation type="journal article" date="2013" name="BMC Genomics">
        <title>Unscrambling butterfly oogenesis.</title>
        <authorList>
            <person name="Carter J.M."/>
            <person name="Baker S.C."/>
            <person name="Pink R."/>
            <person name="Carter D.R."/>
            <person name="Collins A."/>
            <person name="Tomlin J."/>
            <person name="Gibbs M."/>
            <person name="Breuker C.J."/>
        </authorList>
    </citation>
    <scope>NUCLEOTIDE SEQUENCE</scope>
    <source>
        <tissue evidence="2">Ovary</tissue>
    </source>
</reference>
<dbReference type="AlphaFoldDB" id="S4P839"/>
<reference evidence="2" key="2">
    <citation type="submission" date="2013-05" db="EMBL/GenBank/DDBJ databases">
        <authorList>
            <person name="Carter J.-M."/>
            <person name="Baker S.C."/>
            <person name="Pink R."/>
            <person name="Carter D.R.F."/>
            <person name="Collins A."/>
            <person name="Tomlin J."/>
            <person name="Gibbs M."/>
            <person name="Breuker C.J."/>
        </authorList>
    </citation>
    <scope>NUCLEOTIDE SEQUENCE</scope>
    <source>
        <tissue evidence="2">Ovary</tissue>
    </source>
</reference>
<sequence length="71" mass="8012">MTSTARHGHTVLPFLGCYLFKCLFSLLYEMMTTSTPLSNTSFYHWPNKFTTVTLPLCANVPLIALQRNTLG</sequence>
<proteinExistence type="predicted"/>
<keyword evidence="1" id="KW-0472">Membrane</keyword>